<evidence type="ECO:0000256" key="1">
    <source>
        <dbReference type="SAM" id="MobiDB-lite"/>
    </source>
</evidence>
<feature type="non-terminal residue" evidence="2">
    <location>
        <position position="448"/>
    </location>
</feature>
<organism evidence="2 3">
    <name type="scientific">Scytalidium lignicola</name>
    <name type="common">Hyphomycete</name>
    <dbReference type="NCBI Taxonomy" id="5539"/>
    <lineage>
        <taxon>Eukaryota</taxon>
        <taxon>Fungi</taxon>
        <taxon>Dikarya</taxon>
        <taxon>Ascomycota</taxon>
        <taxon>Pezizomycotina</taxon>
        <taxon>Leotiomycetes</taxon>
        <taxon>Leotiomycetes incertae sedis</taxon>
        <taxon>Scytalidium</taxon>
    </lineage>
</organism>
<dbReference type="GO" id="GO:0006364">
    <property type="term" value="P:rRNA processing"/>
    <property type="evidence" value="ECO:0007669"/>
    <property type="project" value="InterPro"/>
</dbReference>
<dbReference type="STRING" id="5539.A0A3E2HJN7"/>
<feature type="compositionally biased region" description="Polar residues" evidence="1">
    <location>
        <begin position="37"/>
        <end position="66"/>
    </location>
</feature>
<dbReference type="Pfam" id="PF08297">
    <property type="entry name" value="U3_snoRNA_assoc"/>
    <property type="match status" value="1"/>
</dbReference>
<name>A0A3E2HJN7_SCYLI</name>
<feature type="compositionally biased region" description="Acidic residues" evidence="1">
    <location>
        <begin position="292"/>
        <end position="308"/>
    </location>
</feature>
<feature type="compositionally biased region" description="Basic and acidic residues" evidence="1">
    <location>
        <begin position="168"/>
        <end position="206"/>
    </location>
</feature>
<dbReference type="AlphaFoldDB" id="A0A3E2HJN7"/>
<feature type="compositionally biased region" description="Basic and acidic residues" evidence="1">
    <location>
        <begin position="145"/>
        <end position="154"/>
    </location>
</feature>
<feature type="non-terminal residue" evidence="2">
    <location>
        <position position="1"/>
    </location>
</feature>
<dbReference type="GO" id="GO:0030515">
    <property type="term" value="F:snoRNA binding"/>
    <property type="evidence" value="ECO:0007669"/>
    <property type="project" value="InterPro"/>
</dbReference>
<comment type="caution">
    <text evidence="2">The sequence shown here is derived from an EMBL/GenBank/DDBJ whole genome shotgun (WGS) entry which is preliminary data.</text>
</comment>
<evidence type="ECO:0000313" key="2">
    <source>
        <dbReference type="EMBL" id="RFU33525.1"/>
    </source>
</evidence>
<proteinExistence type="predicted"/>
<feature type="region of interest" description="Disordered" evidence="1">
    <location>
        <begin position="14"/>
        <end position="336"/>
    </location>
</feature>
<protein>
    <recommendedName>
        <fullName evidence="4">U3 snoRNA associated-domain-containing protein</fullName>
    </recommendedName>
</protein>
<evidence type="ECO:0008006" key="4">
    <source>
        <dbReference type="Google" id="ProtNLM"/>
    </source>
</evidence>
<dbReference type="EMBL" id="NCSJ02000034">
    <property type="protein sequence ID" value="RFU33525.1"/>
    <property type="molecule type" value="Genomic_DNA"/>
</dbReference>
<gene>
    <name evidence="2" type="ORF">B7463_g2822</name>
</gene>
<dbReference type="InterPro" id="IPR013268">
    <property type="entry name" value="UTP16"/>
</dbReference>
<evidence type="ECO:0000313" key="3">
    <source>
        <dbReference type="Proteomes" id="UP000258309"/>
    </source>
</evidence>
<dbReference type="Proteomes" id="UP000258309">
    <property type="component" value="Unassembled WGS sequence"/>
</dbReference>
<dbReference type="OMA" id="REHWLKG"/>
<feature type="compositionally biased region" description="Acidic residues" evidence="1">
    <location>
        <begin position="131"/>
        <end position="141"/>
    </location>
</feature>
<feature type="region of interest" description="Disordered" evidence="1">
    <location>
        <begin position="400"/>
        <end position="422"/>
    </location>
</feature>
<feature type="compositionally biased region" description="Acidic residues" evidence="1">
    <location>
        <begin position="223"/>
        <end position="235"/>
    </location>
</feature>
<accession>A0A3E2HJN7</accession>
<feature type="compositionally biased region" description="Basic and acidic residues" evidence="1">
    <location>
        <begin position="247"/>
        <end position="283"/>
    </location>
</feature>
<sequence>MLSKFLNSARDLLALKPKSDTDTAGSTPAIASESAAMVTTRSHSGSKSATESQQEEPQITSSQNGSGKKRRRSVDRDAASPKYSKVETPPSSKRQRQLPLRSKDEVRSSPRTRVVVEIPAKNGMLSSTVDLAEESQEEDGIEIQLPKKSEREILDSADGSEIDSSDTSETRGKVQKTTKKESPKKPTRSEESDPKHVRFGSEDTPTKDLSALLEGGNVIPVQQEEESSDEDDAPEEVVTQDAFNSVKSKEREAARAVEEQQLTERKKRKERDARLKKQAETAGKKRKKATQIEEDEESLSEIELESDENLNAKTQNKKRRSDGDETTVTLTGRKQKDLPFYLPEELLEDDEEEPAMDLDLVREVKRPKKIKFSELLEKKPKDKRVGSTIYRVAGVSHPSLAPKATQQARSTKEQWLKGRSGKAVGIQRKPFKSGFFVSGKKSTYIRRP</sequence>
<dbReference type="OrthoDB" id="5245631at2759"/>
<keyword evidence="3" id="KW-1185">Reference proteome</keyword>
<reference evidence="2 3" key="1">
    <citation type="submission" date="2018-05" db="EMBL/GenBank/DDBJ databases">
        <title>Draft genome sequence of Scytalidium lignicola DSM 105466, a ubiquitous saprotrophic fungus.</title>
        <authorList>
            <person name="Buettner E."/>
            <person name="Gebauer A.M."/>
            <person name="Hofrichter M."/>
            <person name="Liers C."/>
            <person name="Kellner H."/>
        </authorList>
    </citation>
    <scope>NUCLEOTIDE SEQUENCE [LARGE SCALE GENOMIC DNA]</scope>
    <source>
        <strain evidence="2 3">DSM 105466</strain>
    </source>
</reference>